<protein>
    <submittedName>
        <fullName evidence="1">Uncharacterized protein</fullName>
    </submittedName>
</protein>
<organism evidence="1 2">
    <name type="scientific">Actinoplanes oblitus</name>
    <dbReference type="NCBI Taxonomy" id="3040509"/>
    <lineage>
        <taxon>Bacteria</taxon>
        <taxon>Bacillati</taxon>
        <taxon>Actinomycetota</taxon>
        <taxon>Actinomycetes</taxon>
        <taxon>Micromonosporales</taxon>
        <taxon>Micromonosporaceae</taxon>
        <taxon>Actinoplanes</taxon>
    </lineage>
</organism>
<proteinExistence type="predicted"/>
<accession>A0ABY8WPZ6</accession>
<dbReference type="EMBL" id="CP126980">
    <property type="protein sequence ID" value="WIM97845.1"/>
    <property type="molecule type" value="Genomic_DNA"/>
</dbReference>
<dbReference type="RefSeq" id="WP_284919239.1">
    <property type="nucleotide sequence ID" value="NZ_CP126980.1"/>
</dbReference>
<dbReference type="Proteomes" id="UP001240150">
    <property type="component" value="Chromosome"/>
</dbReference>
<evidence type="ECO:0000313" key="2">
    <source>
        <dbReference type="Proteomes" id="UP001240150"/>
    </source>
</evidence>
<keyword evidence="2" id="KW-1185">Reference proteome</keyword>
<evidence type="ECO:0000313" key="1">
    <source>
        <dbReference type="EMBL" id="WIM97845.1"/>
    </source>
</evidence>
<gene>
    <name evidence="1" type="ORF">ACTOB_001399</name>
</gene>
<sequence length="158" mass="16141">MPNAGDIIFASDFEYLVAQSSSTSSSAAIGTTETVVVTLPSATYLAGCAYRVKVTGGLVMSTTTAPAGWNLRKTSTAGTAVIQWPRSPAVGTTLAVDIGLSERYFVVGASDVTTVLVLSTVATAGATVTHAASAQYPRGVDIHFVGPSSKWPNAVVLS</sequence>
<name>A0ABY8WPZ6_9ACTN</name>
<reference evidence="1 2" key="1">
    <citation type="submission" date="2023-06" db="EMBL/GenBank/DDBJ databases">
        <authorList>
            <person name="Yushchuk O."/>
            <person name="Binda E."/>
            <person name="Ruckert-Reed C."/>
            <person name="Fedorenko V."/>
            <person name="Kalinowski J."/>
            <person name="Marinelli F."/>
        </authorList>
    </citation>
    <scope>NUCLEOTIDE SEQUENCE [LARGE SCALE GENOMIC DNA]</scope>
    <source>
        <strain evidence="1 2">NRRL 3884</strain>
    </source>
</reference>